<evidence type="ECO:0000313" key="4">
    <source>
        <dbReference type="Proteomes" id="UP000193834"/>
    </source>
</evidence>
<keyword evidence="3" id="KW-0695">RNA-directed DNA polymerase</keyword>
<dbReference type="Gene3D" id="3.30.70.270">
    <property type="match status" value="1"/>
</dbReference>
<dbReference type="PANTHER" id="PTHR34047">
    <property type="entry name" value="NUCLEAR INTRON MATURASE 1, MITOCHONDRIAL-RELATED"/>
    <property type="match status" value="1"/>
</dbReference>
<dbReference type="InterPro" id="IPR000477">
    <property type="entry name" value="RT_dom"/>
</dbReference>
<accession>A0A1X7LIS5</accession>
<keyword evidence="3" id="KW-0808">Transferase</keyword>
<dbReference type="Pfam" id="PF08388">
    <property type="entry name" value="GIIM"/>
    <property type="match status" value="1"/>
</dbReference>
<dbReference type="CDD" id="cd01651">
    <property type="entry name" value="RT_G2_intron"/>
    <property type="match status" value="1"/>
</dbReference>
<feature type="region of interest" description="Disordered" evidence="1">
    <location>
        <begin position="1"/>
        <end position="25"/>
    </location>
</feature>
<dbReference type="InterPro" id="IPR051083">
    <property type="entry name" value="GrpII_Intron_Splice-Mob/Def"/>
</dbReference>
<dbReference type="PANTHER" id="PTHR34047:SF8">
    <property type="entry name" value="PROTEIN YKFC"/>
    <property type="match status" value="1"/>
</dbReference>
<evidence type="ECO:0000259" key="2">
    <source>
        <dbReference type="PROSITE" id="PS50878"/>
    </source>
</evidence>
<protein>
    <submittedName>
        <fullName evidence="3">Group II intron reverse transcriptase/maturase</fullName>
    </submittedName>
</protein>
<evidence type="ECO:0000256" key="1">
    <source>
        <dbReference type="SAM" id="MobiDB-lite"/>
    </source>
</evidence>
<keyword evidence="4" id="KW-1185">Reference proteome</keyword>
<dbReference type="GO" id="GO:0003964">
    <property type="term" value="F:RNA-directed DNA polymerase activity"/>
    <property type="evidence" value="ECO:0007669"/>
    <property type="project" value="UniProtKB-KW"/>
</dbReference>
<dbReference type="InterPro" id="IPR030931">
    <property type="entry name" value="Group_II_RT_mat"/>
</dbReference>
<name>A0A1X7LIS5_9BACL</name>
<dbReference type="NCBIfam" id="TIGR04416">
    <property type="entry name" value="group_II_RT_mat"/>
    <property type="match status" value="1"/>
</dbReference>
<dbReference type="InterPro" id="IPR043502">
    <property type="entry name" value="DNA/RNA_pol_sf"/>
</dbReference>
<dbReference type="Proteomes" id="UP000193834">
    <property type="component" value="Unassembled WGS sequence"/>
</dbReference>
<organism evidence="3 4">
    <name type="scientific">Paenibacillus aquistagni</name>
    <dbReference type="NCBI Taxonomy" id="1852522"/>
    <lineage>
        <taxon>Bacteria</taxon>
        <taxon>Bacillati</taxon>
        <taxon>Bacillota</taxon>
        <taxon>Bacilli</taxon>
        <taxon>Bacillales</taxon>
        <taxon>Paenibacillaceae</taxon>
        <taxon>Paenibacillus</taxon>
    </lineage>
</organism>
<dbReference type="SUPFAM" id="SSF56672">
    <property type="entry name" value="DNA/RNA polymerases"/>
    <property type="match status" value="1"/>
</dbReference>
<dbReference type="PROSITE" id="PS50878">
    <property type="entry name" value="RT_POL"/>
    <property type="match status" value="1"/>
</dbReference>
<reference evidence="3 4" key="1">
    <citation type="submission" date="2017-04" db="EMBL/GenBank/DDBJ databases">
        <authorList>
            <person name="Afonso C.L."/>
            <person name="Miller P.J."/>
            <person name="Scott M.A."/>
            <person name="Spackman E."/>
            <person name="Goraichik I."/>
            <person name="Dimitrov K.M."/>
            <person name="Suarez D.L."/>
            <person name="Swayne D.E."/>
        </authorList>
    </citation>
    <scope>NUCLEOTIDE SEQUENCE [LARGE SCALE GENOMIC DNA]</scope>
    <source>
        <strain evidence="3 4">11</strain>
    </source>
</reference>
<evidence type="ECO:0000313" key="3">
    <source>
        <dbReference type="EMBL" id="SMG53089.1"/>
    </source>
</evidence>
<dbReference type="InterPro" id="IPR013597">
    <property type="entry name" value="Mat_intron_G2"/>
</dbReference>
<dbReference type="AlphaFoldDB" id="A0A1X7LIS5"/>
<dbReference type="Pfam" id="PF00078">
    <property type="entry name" value="RVT_1"/>
    <property type="match status" value="1"/>
</dbReference>
<gene>
    <name evidence="3" type="ORF">SAMN06295960_3434</name>
</gene>
<keyword evidence="3" id="KW-0548">Nucleotidyltransferase</keyword>
<dbReference type="InterPro" id="IPR043128">
    <property type="entry name" value="Rev_trsase/Diguanyl_cyclase"/>
</dbReference>
<feature type="compositionally biased region" description="Basic and acidic residues" evidence="1">
    <location>
        <begin position="10"/>
        <end position="25"/>
    </location>
</feature>
<sequence length="442" mass="51475">METGTGLSFESRRQGTDSSLRERPRTCRRRIRKVHSLIDKVYHRTNLEMAWESVRANGGSGGIDKVSLSAFKAVAEAELERLHKELKQGTYRPMPVRRTRIPKKGKPKEKRPLGIPTIRDRVCQQALKNRLEPIFEPLFNECSFGYRPGRSTHQAMRKIYRELMDGCEWIVDADLRDFFGTVHHEPLIDMIAEQISDGRVLNLVRQMLEAGYMEGGKKYETPSGTPQGSVVSPLFSNIYLSRFDHEMTGKGYRLTRFADDWVVLCKTQAEAAKALRDAKTILESLGLTLHPDKTKITHIKWGFEFLGYKLKRGKGLSLPREEIKKQPKVNIYAYPKDKSIQSFMDTIRARTHRRIPLTVYQLIDSINPVVRGWGNYFRKAHVRKLFNRLQRWIIRRIWSHRFKRWRNAGWKRLPESTLYSKYRLVNLLSLIPDLNLRTAPKG</sequence>
<dbReference type="EMBL" id="FXAZ01000005">
    <property type="protein sequence ID" value="SMG53089.1"/>
    <property type="molecule type" value="Genomic_DNA"/>
</dbReference>
<dbReference type="STRING" id="1852522.SAMN06295960_3434"/>
<feature type="domain" description="Reverse transcriptase" evidence="2">
    <location>
        <begin position="82"/>
        <end position="310"/>
    </location>
</feature>
<proteinExistence type="predicted"/>